<evidence type="ECO:0000256" key="1">
    <source>
        <dbReference type="SAM" id="MobiDB-lite"/>
    </source>
</evidence>
<organism evidence="3 4">
    <name type="scientific">Pararoseomonas baculiformis</name>
    <dbReference type="NCBI Taxonomy" id="2820812"/>
    <lineage>
        <taxon>Bacteria</taxon>
        <taxon>Pseudomonadati</taxon>
        <taxon>Pseudomonadota</taxon>
        <taxon>Alphaproteobacteria</taxon>
        <taxon>Acetobacterales</taxon>
        <taxon>Acetobacteraceae</taxon>
        <taxon>Pararoseomonas</taxon>
    </lineage>
</organism>
<dbReference type="Pfam" id="PF01609">
    <property type="entry name" value="DDE_Tnp_1"/>
    <property type="match status" value="1"/>
</dbReference>
<reference evidence="3 4" key="1">
    <citation type="submission" date="2021-03" db="EMBL/GenBank/DDBJ databases">
        <authorList>
            <person name="So Y."/>
        </authorList>
    </citation>
    <scope>NUCLEOTIDE SEQUENCE [LARGE SCALE GENOMIC DNA]</scope>
    <source>
        <strain evidence="3 4">SSH11</strain>
    </source>
</reference>
<feature type="domain" description="Transposase IS4-like" evidence="2">
    <location>
        <begin position="52"/>
        <end position="116"/>
    </location>
</feature>
<feature type="region of interest" description="Disordered" evidence="1">
    <location>
        <begin position="117"/>
        <end position="136"/>
    </location>
</feature>
<dbReference type="InterPro" id="IPR002559">
    <property type="entry name" value="Transposase_11"/>
</dbReference>
<proteinExistence type="predicted"/>
<accession>A0ABS4AJK3</accession>
<name>A0ABS4AJK3_9PROT</name>
<evidence type="ECO:0000313" key="4">
    <source>
        <dbReference type="Proteomes" id="UP000681594"/>
    </source>
</evidence>
<evidence type="ECO:0000313" key="3">
    <source>
        <dbReference type="EMBL" id="MBP0447181.1"/>
    </source>
</evidence>
<protein>
    <submittedName>
        <fullName evidence="3">Transposase</fullName>
    </submittedName>
</protein>
<comment type="caution">
    <text evidence="3">The sequence shown here is derived from an EMBL/GenBank/DDBJ whole genome shotgun (WGS) entry which is preliminary data.</text>
</comment>
<keyword evidence="4" id="KW-1185">Reference proteome</keyword>
<dbReference type="Proteomes" id="UP000681594">
    <property type="component" value="Unassembled WGS sequence"/>
</dbReference>
<gene>
    <name evidence="3" type="ORF">J8J14_20600</name>
</gene>
<evidence type="ECO:0000259" key="2">
    <source>
        <dbReference type="Pfam" id="PF01609"/>
    </source>
</evidence>
<dbReference type="EMBL" id="JAGIZB010000027">
    <property type="protein sequence ID" value="MBP0447181.1"/>
    <property type="molecule type" value="Genomic_DNA"/>
</dbReference>
<sequence>MRAVLEAHRIGLAAGASLPRDFGRGAIRALQFLAMRRLHGTAARARNINALRSRGGRPSKLHCLTDDRGRPLAFADARYVADIAMALPLLQAVARSRRLLADKAYDAEGLRLWLKDRPRQREHEDEVQPRHGEEPG</sequence>